<organism evidence="1 2">
    <name type="scientific">Puccinia graminis f. sp. tritici</name>
    <dbReference type="NCBI Taxonomy" id="56615"/>
    <lineage>
        <taxon>Eukaryota</taxon>
        <taxon>Fungi</taxon>
        <taxon>Dikarya</taxon>
        <taxon>Basidiomycota</taxon>
        <taxon>Pucciniomycotina</taxon>
        <taxon>Pucciniomycetes</taxon>
        <taxon>Pucciniales</taxon>
        <taxon>Pucciniaceae</taxon>
        <taxon>Puccinia</taxon>
    </lineage>
</organism>
<comment type="caution">
    <text evidence="1">The sequence shown here is derived from an EMBL/GenBank/DDBJ whole genome shotgun (WGS) entry which is preliminary data.</text>
</comment>
<reference evidence="1 2" key="1">
    <citation type="submission" date="2019-05" db="EMBL/GenBank/DDBJ databases">
        <title>Emergence of the Ug99 lineage of the wheat stem rust pathogen through somatic hybridization.</title>
        <authorList>
            <person name="Li F."/>
            <person name="Upadhyaya N.M."/>
            <person name="Sperschneider J."/>
            <person name="Matny O."/>
            <person name="Nguyen-Phuc H."/>
            <person name="Mago R."/>
            <person name="Raley C."/>
            <person name="Miller M.E."/>
            <person name="Silverstein K.A.T."/>
            <person name="Henningsen E."/>
            <person name="Hirsch C.D."/>
            <person name="Visser B."/>
            <person name="Pretorius Z.A."/>
            <person name="Steffenson B.J."/>
            <person name="Schwessinger B."/>
            <person name="Dodds P.N."/>
            <person name="Figueroa M."/>
        </authorList>
    </citation>
    <scope>NUCLEOTIDE SEQUENCE [LARGE SCALE GENOMIC DNA]</scope>
    <source>
        <strain evidence="1">21-0</strain>
    </source>
</reference>
<sequence length="125" mass="14067">MVVIHTQNRATIFPAQVSKPQVATKHDVLGSPHSRIADHFRLDLGPRRLSLKNACHFFSASIQVLTGTKGNLLYSFPFRLAKYYCQMELMSFTVPGSQKKNALLSVQKEAYPCQRPIPVVQRILA</sequence>
<accession>A0A5B0N2A4</accession>
<dbReference type="AlphaFoldDB" id="A0A5B0N2A4"/>
<name>A0A5B0N2A4_PUCGR</name>
<proteinExistence type="predicted"/>
<keyword evidence="2" id="KW-1185">Reference proteome</keyword>
<evidence type="ECO:0000313" key="2">
    <source>
        <dbReference type="Proteomes" id="UP000324748"/>
    </source>
</evidence>
<gene>
    <name evidence="1" type="ORF">PGT21_011378</name>
</gene>
<dbReference type="EMBL" id="VSWC01000119">
    <property type="protein sequence ID" value="KAA1082713.1"/>
    <property type="molecule type" value="Genomic_DNA"/>
</dbReference>
<protein>
    <submittedName>
        <fullName evidence="1">Uncharacterized protein</fullName>
    </submittedName>
</protein>
<evidence type="ECO:0000313" key="1">
    <source>
        <dbReference type="EMBL" id="KAA1082713.1"/>
    </source>
</evidence>
<dbReference type="Proteomes" id="UP000324748">
    <property type="component" value="Unassembled WGS sequence"/>
</dbReference>